<keyword evidence="2 3" id="KW-0663">Pyridoxal phosphate</keyword>
<evidence type="ECO:0000313" key="7">
    <source>
        <dbReference type="Proteomes" id="UP000017200"/>
    </source>
</evidence>
<dbReference type="InterPro" id="IPR015424">
    <property type="entry name" value="PyrdxlP-dep_Trfase"/>
</dbReference>
<name>U5GY53_USTV1</name>
<keyword evidence="7" id="KW-1185">Reference proteome</keyword>
<gene>
    <name evidence="5" type="ORF">MVLG_00124</name>
</gene>
<dbReference type="OrthoDB" id="3512640at2759"/>
<dbReference type="Pfam" id="PF01053">
    <property type="entry name" value="Cys_Met_Meta_PP"/>
    <property type="match status" value="1"/>
</dbReference>
<evidence type="ECO:0000256" key="4">
    <source>
        <dbReference type="SAM" id="MobiDB-lite"/>
    </source>
</evidence>
<evidence type="ECO:0000313" key="5">
    <source>
        <dbReference type="EMBL" id="KDE09722.1"/>
    </source>
</evidence>
<dbReference type="GO" id="GO:0019346">
    <property type="term" value="P:transsulfuration"/>
    <property type="evidence" value="ECO:0007669"/>
    <property type="project" value="InterPro"/>
</dbReference>
<sequence>MGSRPRGEPGTRVLPRGTSHRSTINAAYRSQQPPHLLRWAAHGPSLCARGDARLTLAIRVGGRTALHTSLHFPRVHPSPLQSSLHGTSKLQMPPSNAGKAEEDLSTRLLHADHHLVARPEVAPAISVSTTFRAPSPAEILAAAPGHYTTDWDPSIPSRDIYSRYTQPVLTQAEAVLSAIIGQPTIAYPSGIAATFAILLYILPDVIAITDGYHGCHASIEVYRKTRGEDRVSVIKLDDAYPKDKKLLVWLETPLNPTGECRSIEAYAQKAHAARGTMVVDSTFAPPPLQDPFKWGADIVMHSGTKYFGGHSDLLCGTVSVKDKQSWLNLWHNRTYTGSNEGSLESWLLLRSLRTLEVRVTRQAKTATALAQWLASLTRAAPNSSLDGPSGVVFHVFHVSLQKDAKDFVGEGRQMTIGSACFAFMTTKESYAVHLGHALRLFVPATSLGSVESLIEQRVMSDPGSDPRLLRLSIGLEDFDDLKRDLIEGFNKVLAIEIGLTSSKL</sequence>
<proteinExistence type="inferred from homology"/>
<protein>
    <recommendedName>
        <fullName evidence="8">Cystathionine gamma-synthase</fullName>
    </recommendedName>
</protein>
<dbReference type="Gene3D" id="3.40.640.10">
    <property type="entry name" value="Type I PLP-dependent aspartate aminotransferase-like (Major domain)"/>
    <property type="match status" value="1"/>
</dbReference>
<dbReference type="InParanoid" id="U5GY53"/>
<dbReference type="GO" id="GO:0005737">
    <property type="term" value="C:cytoplasm"/>
    <property type="evidence" value="ECO:0007669"/>
    <property type="project" value="TreeGrafter"/>
</dbReference>
<dbReference type="EMBL" id="GL541643">
    <property type="protein sequence ID" value="KDE09722.1"/>
    <property type="molecule type" value="Genomic_DNA"/>
</dbReference>
<evidence type="ECO:0008006" key="8">
    <source>
        <dbReference type="Google" id="ProtNLM"/>
    </source>
</evidence>
<evidence type="ECO:0000256" key="1">
    <source>
        <dbReference type="ARBA" id="ARBA00001933"/>
    </source>
</evidence>
<dbReference type="EMBL" id="AEIJ01000005">
    <property type="status" value="NOT_ANNOTATED_CDS"/>
    <property type="molecule type" value="Genomic_DNA"/>
</dbReference>
<comment type="cofactor">
    <cofactor evidence="1 3">
        <name>pyridoxal 5'-phosphate</name>
        <dbReference type="ChEBI" id="CHEBI:597326"/>
    </cofactor>
</comment>
<dbReference type="OMA" id="WGADLIM"/>
<dbReference type="STRING" id="683840.U5GY53"/>
<feature type="region of interest" description="Disordered" evidence="4">
    <location>
        <begin position="73"/>
        <end position="100"/>
    </location>
</feature>
<evidence type="ECO:0000256" key="3">
    <source>
        <dbReference type="RuleBase" id="RU362118"/>
    </source>
</evidence>
<feature type="compositionally biased region" description="Polar residues" evidence="4">
    <location>
        <begin position="79"/>
        <end position="94"/>
    </location>
</feature>
<reference evidence="5" key="2">
    <citation type="submission" date="2010-11" db="EMBL/GenBank/DDBJ databases">
        <authorList>
            <consortium name="The Broad Institute Genome Sequencing Platform"/>
            <person name="Earl A."/>
            <person name="Ward D."/>
            <person name="Feldgarden M."/>
            <person name="Gevers D."/>
            <person name="Butler R."/>
            <person name="Young S.K."/>
            <person name="Zeng Q."/>
            <person name="Gargeya S."/>
            <person name="Fitzgerald M."/>
            <person name="Haas B."/>
            <person name="Abouelleil A."/>
            <person name="Alvarado L."/>
            <person name="Arachchi H.M."/>
            <person name="Berlin A."/>
            <person name="Brown A."/>
            <person name="Chapman S.B."/>
            <person name="Chen Z."/>
            <person name="Dunbar C."/>
            <person name="Freedman E."/>
            <person name="Gearin G."/>
            <person name="Gellesch M."/>
            <person name="Goldberg J."/>
            <person name="Griggs A."/>
            <person name="Gujja S."/>
            <person name="Heilman E."/>
            <person name="Heiman D."/>
            <person name="Howarth C."/>
            <person name="Larson L."/>
            <person name="Lui A."/>
            <person name="MacDonald P.J.P."/>
            <person name="Mehta T."/>
            <person name="Montmayeur A."/>
            <person name="Murphy C."/>
            <person name="Neiman D."/>
            <person name="Pearson M."/>
            <person name="Priest M."/>
            <person name="Roberts A."/>
            <person name="Saif S."/>
            <person name="Shea T."/>
            <person name="Shenoy N."/>
            <person name="Sisk P."/>
            <person name="Stolte C."/>
            <person name="Sykes S."/>
            <person name="White J."/>
            <person name="Yandava C."/>
            <person name="Wortman J."/>
            <person name="Nusbaum C."/>
            <person name="Birren B."/>
        </authorList>
    </citation>
    <scope>NUCLEOTIDE SEQUENCE</scope>
    <source>
        <strain evidence="5">P1A1 Lamole</strain>
    </source>
</reference>
<evidence type="ECO:0000313" key="6">
    <source>
        <dbReference type="EnsemblFungi" id="MVLG_00124T0"/>
    </source>
</evidence>
<dbReference type="FunCoup" id="U5GY53">
    <property type="interactions" value="292"/>
</dbReference>
<dbReference type="SUPFAM" id="SSF53383">
    <property type="entry name" value="PLP-dependent transferases"/>
    <property type="match status" value="1"/>
</dbReference>
<dbReference type="AlphaFoldDB" id="U5GY53"/>
<dbReference type="InterPro" id="IPR000277">
    <property type="entry name" value="Cys/Met-Metab_PyrdxlP-dep_enz"/>
</dbReference>
<evidence type="ECO:0000256" key="2">
    <source>
        <dbReference type="ARBA" id="ARBA00022898"/>
    </source>
</evidence>
<reference evidence="6" key="4">
    <citation type="submission" date="2015-06" db="UniProtKB">
        <authorList>
            <consortium name="EnsemblFungi"/>
        </authorList>
    </citation>
    <scope>IDENTIFICATION</scope>
</reference>
<dbReference type="InterPro" id="IPR015421">
    <property type="entry name" value="PyrdxlP-dep_Trfase_major"/>
</dbReference>
<dbReference type="Gene3D" id="3.90.1150.10">
    <property type="entry name" value="Aspartate Aminotransferase, domain 1"/>
    <property type="match status" value="1"/>
</dbReference>
<dbReference type="PANTHER" id="PTHR11808:SF35">
    <property type="entry name" value="CYSTATHIONINE GAMMA-SYNTHASE (AFU_ORTHOLOGUE AFUA_7G01590)"/>
    <property type="match status" value="1"/>
</dbReference>
<dbReference type="GO" id="GO:0030170">
    <property type="term" value="F:pyridoxal phosphate binding"/>
    <property type="evidence" value="ECO:0007669"/>
    <property type="project" value="InterPro"/>
</dbReference>
<accession>U5GY53</accession>
<dbReference type="GO" id="GO:0016846">
    <property type="term" value="F:carbon-sulfur lyase activity"/>
    <property type="evidence" value="ECO:0007669"/>
    <property type="project" value="TreeGrafter"/>
</dbReference>
<comment type="similarity">
    <text evidence="3">Belongs to the trans-sulfuration enzymes family.</text>
</comment>
<dbReference type="InterPro" id="IPR054542">
    <property type="entry name" value="Cys_met_metab_PP"/>
</dbReference>
<dbReference type="Proteomes" id="UP000017200">
    <property type="component" value="Unassembled WGS sequence"/>
</dbReference>
<organism evidence="5">
    <name type="scientific">Microbotryum lychnidis-dioicae (strain p1A1 Lamole / MvSl-1064)</name>
    <name type="common">Anther smut fungus</name>
    <dbReference type="NCBI Taxonomy" id="683840"/>
    <lineage>
        <taxon>Eukaryota</taxon>
        <taxon>Fungi</taxon>
        <taxon>Dikarya</taxon>
        <taxon>Basidiomycota</taxon>
        <taxon>Pucciniomycotina</taxon>
        <taxon>Microbotryomycetes</taxon>
        <taxon>Microbotryales</taxon>
        <taxon>Microbotryaceae</taxon>
        <taxon>Microbotryum</taxon>
    </lineage>
</organism>
<dbReference type="InterPro" id="IPR015422">
    <property type="entry name" value="PyrdxlP-dep_Trfase_small"/>
</dbReference>
<feature type="region of interest" description="Disordered" evidence="4">
    <location>
        <begin position="1"/>
        <end position="23"/>
    </location>
</feature>
<reference evidence="7" key="1">
    <citation type="submission" date="2010-11" db="EMBL/GenBank/DDBJ databases">
        <title>The genome sequence of Microbotryum violaceum strain p1A1 Lamole.</title>
        <authorList>
            <person name="Cuomo C."/>
            <person name="Perlin M."/>
            <person name="Young S.K."/>
            <person name="Zeng Q."/>
            <person name="Gargeya S."/>
            <person name="Alvarado L."/>
            <person name="Berlin A."/>
            <person name="Chapman S.B."/>
            <person name="Chen Z."/>
            <person name="Freedman E."/>
            <person name="Gellesch M."/>
            <person name="Goldberg J."/>
            <person name="Griggs A."/>
            <person name="Gujja S."/>
            <person name="Heilman E."/>
            <person name="Heiman D."/>
            <person name="Howarth C."/>
            <person name="Mehta T."/>
            <person name="Neiman D."/>
            <person name="Pearson M."/>
            <person name="Roberts A."/>
            <person name="Saif S."/>
            <person name="Shea T."/>
            <person name="Shenoy N."/>
            <person name="Sisk P."/>
            <person name="Stolte C."/>
            <person name="Sykes S."/>
            <person name="White J."/>
            <person name="Yandava C."/>
            <person name="Haas B."/>
            <person name="Nusbaum C."/>
            <person name="Birren B."/>
        </authorList>
    </citation>
    <scope>NUCLEOTIDE SEQUENCE [LARGE SCALE GENOMIC DNA]</scope>
    <source>
        <strain evidence="7">p1A1 Lamole</strain>
    </source>
</reference>
<dbReference type="HOGENOM" id="CLU_018986_3_0_1"/>
<reference evidence="5 7" key="3">
    <citation type="journal article" date="2015" name="BMC Genomics">
        <title>Sex and parasites: genomic and transcriptomic analysis of Microbotryum lychnidis-dioicae, the biotrophic and plant-castrating anther smut fungus.</title>
        <authorList>
            <person name="Perlin M.H."/>
            <person name="Amselem J."/>
            <person name="Fontanillas E."/>
            <person name="Toh S.S."/>
            <person name="Chen Z."/>
            <person name="Goldberg J."/>
            <person name="Duplessis S."/>
            <person name="Henrissat B."/>
            <person name="Young S."/>
            <person name="Zeng Q."/>
            <person name="Aguileta G."/>
            <person name="Petit E."/>
            <person name="Badouin H."/>
            <person name="Andrews J."/>
            <person name="Razeeq D."/>
            <person name="Gabaldon T."/>
            <person name="Quesneville H."/>
            <person name="Giraud T."/>
            <person name="Hood M.E."/>
            <person name="Schultz D.J."/>
            <person name="Cuomo C.A."/>
        </authorList>
    </citation>
    <scope>NUCLEOTIDE SEQUENCE [LARGE SCALE GENOMIC DNA]</scope>
    <source>
        <strain evidence="5">P1A1 Lamole</strain>
        <strain evidence="7">p1A1 Lamole</strain>
    </source>
</reference>
<dbReference type="EnsemblFungi" id="MVLG_00124T0">
    <property type="protein sequence ID" value="MVLG_00124T0"/>
    <property type="gene ID" value="MVLG_00124"/>
</dbReference>
<dbReference type="PROSITE" id="PS00868">
    <property type="entry name" value="CYS_MET_METAB_PP"/>
    <property type="match status" value="1"/>
</dbReference>
<dbReference type="PANTHER" id="PTHR11808">
    <property type="entry name" value="TRANS-SULFURATION ENZYME FAMILY MEMBER"/>
    <property type="match status" value="1"/>
</dbReference>